<dbReference type="EMBL" id="BAAAZN010000008">
    <property type="protein sequence ID" value="GAA3551973.1"/>
    <property type="molecule type" value="Genomic_DNA"/>
</dbReference>
<evidence type="ECO:0000313" key="3">
    <source>
        <dbReference type="EMBL" id="GAA3551973.1"/>
    </source>
</evidence>
<feature type="region of interest" description="Disordered" evidence="1">
    <location>
        <begin position="312"/>
        <end position="331"/>
    </location>
</feature>
<dbReference type="InterPro" id="IPR001584">
    <property type="entry name" value="Integrase_cat-core"/>
</dbReference>
<accession>A0ABP6WHZ7</accession>
<evidence type="ECO:0000259" key="2">
    <source>
        <dbReference type="PROSITE" id="PS50994"/>
    </source>
</evidence>
<dbReference type="PROSITE" id="PS50994">
    <property type="entry name" value="INTEGRASE"/>
    <property type="match status" value="1"/>
</dbReference>
<gene>
    <name evidence="3" type="ORF">GCM10022222_39450</name>
</gene>
<dbReference type="InterPro" id="IPR036397">
    <property type="entry name" value="RNaseH_sf"/>
</dbReference>
<organism evidence="3 4">
    <name type="scientific">Amycolatopsis ultiminotia</name>
    <dbReference type="NCBI Taxonomy" id="543629"/>
    <lineage>
        <taxon>Bacteria</taxon>
        <taxon>Bacillati</taxon>
        <taxon>Actinomycetota</taxon>
        <taxon>Actinomycetes</taxon>
        <taxon>Pseudonocardiales</taxon>
        <taxon>Pseudonocardiaceae</taxon>
        <taxon>Amycolatopsis</taxon>
    </lineage>
</organism>
<keyword evidence="4" id="KW-1185">Reference proteome</keyword>
<dbReference type="Pfam" id="PF00665">
    <property type="entry name" value="rve"/>
    <property type="match status" value="1"/>
</dbReference>
<dbReference type="SUPFAM" id="SSF53098">
    <property type="entry name" value="Ribonuclease H-like"/>
    <property type="match status" value="1"/>
</dbReference>
<dbReference type="Proteomes" id="UP001500689">
    <property type="component" value="Unassembled WGS sequence"/>
</dbReference>
<dbReference type="Pfam" id="PF13683">
    <property type="entry name" value="rve_3"/>
    <property type="match status" value="1"/>
</dbReference>
<evidence type="ECO:0000313" key="4">
    <source>
        <dbReference type="Proteomes" id="UP001500689"/>
    </source>
</evidence>
<comment type="caution">
    <text evidence="3">The sequence shown here is derived from an EMBL/GenBank/DDBJ whole genome shotgun (WGS) entry which is preliminary data.</text>
</comment>
<protein>
    <recommendedName>
        <fullName evidence="2">Integrase catalytic domain-containing protein</fullName>
    </recommendedName>
</protein>
<sequence length="356" mass="39402">MTGQNRGTQRRPPQARTIAGPDAALRTWLQADARAHPRWRFRRAYHDARGEGWQVNHKKIQRLWRQEGLRVPQRLRRKRPGVSTPGLVPAAEAPDKVWAVDVQFDATTDGRSVKIVSIVDERTRECLGGLIERSITAEDRIAELDLLALERGYPAVLRSDNGPEFGCAALRGWAKERVGLAFIPPGQPWLNGYVESFNSRLRDECLNITLFWSLTQARGVITDSTDEYNHHRRHSSLGNQTPPGYAAACTPPITNSHKAWAITGVPPPGLAELVHDQELLALAHRAAQCQLAAQDPRAQRAVELATNLPIGQPVGAGDDTGEAQHPFSNAQNDTVSIRIGLRDRGGGWEQIAERGR</sequence>
<dbReference type="NCBIfam" id="NF033516">
    <property type="entry name" value="transpos_IS3"/>
    <property type="match status" value="1"/>
</dbReference>
<proteinExistence type="predicted"/>
<name>A0ABP6WHZ7_9PSEU</name>
<feature type="domain" description="Integrase catalytic" evidence="2">
    <location>
        <begin position="90"/>
        <end position="250"/>
    </location>
</feature>
<evidence type="ECO:0000256" key="1">
    <source>
        <dbReference type="SAM" id="MobiDB-lite"/>
    </source>
</evidence>
<dbReference type="PANTHER" id="PTHR47515">
    <property type="entry name" value="LOW CALCIUM RESPONSE LOCUS PROTEIN T"/>
    <property type="match status" value="1"/>
</dbReference>
<dbReference type="Gene3D" id="3.30.420.10">
    <property type="entry name" value="Ribonuclease H-like superfamily/Ribonuclease H"/>
    <property type="match status" value="1"/>
</dbReference>
<dbReference type="InterPro" id="IPR048020">
    <property type="entry name" value="Transpos_IS3"/>
</dbReference>
<reference evidence="4" key="1">
    <citation type="journal article" date="2019" name="Int. J. Syst. Evol. Microbiol.">
        <title>The Global Catalogue of Microorganisms (GCM) 10K type strain sequencing project: providing services to taxonomists for standard genome sequencing and annotation.</title>
        <authorList>
            <consortium name="The Broad Institute Genomics Platform"/>
            <consortium name="The Broad Institute Genome Sequencing Center for Infectious Disease"/>
            <person name="Wu L."/>
            <person name="Ma J."/>
        </authorList>
    </citation>
    <scope>NUCLEOTIDE SEQUENCE [LARGE SCALE GENOMIC DNA]</scope>
    <source>
        <strain evidence="4">JCM 16898</strain>
    </source>
</reference>
<dbReference type="PANTHER" id="PTHR47515:SF1">
    <property type="entry name" value="BLR2054 PROTEIN"/>
    <property type="match status" value="1"/>
</dbReference>
<dbReference type="InterPro" id="IPR012337">
    <property type="entry name" value="RNaseH-like_sf"/>
</dbReference>